<accession>A0ABP8BQ10</accession>
<dbReference type="PROSITE" id="PS51194">
    <property type="entry name" value="HELICASE_CTER"/>
    <property type="match status" value="1"/>
</dbReference>
<dbReference type="SMART" id="SM00487">
    <property type="entry name" value="DEXDc"/>
    <property type="match status" value="1"/>
</dbReference>
<evidence type="ECO:0000313" key="4">
    <source>
        <dbReference type="Proteomes" id="UP001501772"/>
    </source>
</evidence>
<sequence length="908" mass="103648">MIEIAENPEELNFSNPFADRDSVSLEEYLEVFKTRINQESERLFITEFIFPLLGTENIKYVIPQYPFLDSEGRSRRIDFAIRYQGRKIALEIDGESYHSEGVVSREAFDDGLNRQNEILGAGWSLLRYSYTQLQSPEWRSRVSASLFSLFRKQAAGLLNQQLIEPNYLQKTVLESLAYYRSKGWKKGIVILPTGTGKTFLSAFDSLNAPGRILFIVHRLAILMQAKEAFEKIYPQSTIGLLTGEERENVEDSKILFASKDSLRSPNVLAQLASDAFDYIIVDEVHHGQAPSYQLVLDHFQPGVFMLGLTATPDRLDRKDIFELFDYQKVFEYSLNDAIENGFLVPYTYYGLKDNIDYTNIRYNGNKYSVADLDRNLIIQERNERIFEEYLLKGLGNKALGFCISIKHAEAMAAFFNKKGIPSCSITSTSPDREELIKGFRSGEYHVAFTVDLFNEGIDFPDLRVLLFLRPTESKTVFFQQLGRGLRLCGGKSEVVIIDFIGNYKKANQVRKFLSGSTNGEGDTQGNNTKDAKNLYEYNPKCTVIFEAEVEQILDAQDAAAREITKEDLIEAYYQLSEQLGRKPSQGDINGQGMYRIGKYQSVFGSWSRFLKEIGEHTEFSYHFPQGTHLGHILYVLKSVGDGNIEQTRFKAENVRFSGGYDSGVAGNFQRKVKYMLQAGMEMGLLTDFREQALNTDFQLSLTTKGQRAYEILKPLLKAENLGFDPGDVFSWAMPIESTVNSKIWTLIQANQDGRAHLRSILLEMDAVGLLLRYLYTIQRKAEVLKSSIYDDFFQAPFVKDYLDRHGLEVPTRDVIIRRIPFLLNILSALGIISQSSSAIQIQGFIPSNGVIRLAQQESPQMLQSRREKLLHFAQTGEIILEEEELSQLRENFGRDFLRPEYFLKIENL</sequence>
<dbReference type="SUPFAM" id="SSF52540">
    <property type="entry name" value="P-loop containing nucleoside triphosphate hydrolases"/>
    <property type="match status" value="1"/>
</dbReference>
<evidence type="ECO:0000313" key="3">
    <source>
        <dbReference type="EMBL" id="GAA4213075.1"/>
    </source>
</evidence>
<dbReference type="InterPro" id="IPR027417">
    <property type="entry name" value="P-loop_NTPase"/>
</dbReference>
<dbReference type="InterPro" id="IPR050742">
    <property type="entry name" value="Helicase_Restrict-Modif_Enz"/>
</dbReference>
<dbReference type="Pfam" id="PF04851">
    <property type="entry name" value="ResIII"/>
    <property type="match status" value="1"/>
</dbReference>
<dbReference type="InterPro" id="IPR006935">
    <property type="entry name" value="Helicase/UvrB_N"/>
</dbReference>
<feature type="domain" description="Helicase ATP-binding" evidence="1">
    <location>
        <begin position="178"/>
        <end position="330"/>
    </location>
</feature>
<reference evidence="4" key="1">
    <citation type="journal article" date="2019" name="Int. J. Syst. Evol. Microbiol.">
        <title>The Global Catalogue of Microorganisms (GCM) 10K type strain sequencing project: providing services to taxonomists for standard genome sequencing and annotation.</title>
        <authorList>
            <consortium name="The Broad Institute Genomics Platform"/>
            <consortium name="The Broad Institute Genome Sequencing Center for Infectious Disease"/>
            <person name="Wu L."/>
            <person name="Ma J."/>
        </authorList>
    </citation>
    <scope>NUCLEOTIDE SEQUENCE [LARGE SCALE GENOMIC DNA]</scope>
    <source>
        <strain evidence="4">JCM 17626</strain>
    </source>
</reference>
<proteinExistence type="predicted"/>
<evidence type="ECO:0008006" key="5">
    <source>
        <dbReference type="Google" id="ProtNLM"/>
    </source>
</evidence>
<organism evidence="3 4">
    <name type="scientific">Pedobacter jeongneungensis</name>
    <dbReference type="NCBI Taxonomy" id="947309"/>
    <lineage>
        <taxon>Bacteria</taxon>
        <taxon>Pseudomonadati</taxon>
        <taxon>Bacteroidota</taxon>
        <taxon>Sphingobacteriia</taxon>
        <taxon>Sphingobacteriales</taxon>
        <taxon>Sphingobacteriaceae</taxon>
        <taxon>Pedobacter</taxon>
    </lineage>
</organism>
<evidence type="ECO:0000259" key="1">
    <source>
        <dbReference type="PROSITE" id="PS51192"/>
    </source>
</evidence>
<dbReference type="PROSITE" id="PS51192">
    <property type="entry name" value="HELICASE_ATP_BIND_1"/>
    <property type="match status" value="1"/>
</dbReference>
<dbReference type="Gene3D" id="3.40.50.300">
    <property type="entry name" value="P-loop containing nucleotide triphosphate hydrolases"/>
    <property type="match status" value="2"/>
</dbReference>
<dbReference type="Pfam" id="PF18780">
    <property type="entry name" value="HNH_repeat"/>
    <property type="match status" value="1"/>
</dbReference>
<name>A0ABP8BQ10_9SPHI</name>
<evidence type="ECO:0000259" key="2">
    <source>
        <dbReference type="PROSITE" id="PS51194"/>
    </source>
</evidence>
<dbReference type="CDD" id="cd18032">
    <property type="entry name" value="DEXHc_RE_I_III_res"/>
    <property type="match status" value="1"/>
</dbReference>
<comment type="caution">
    <text evidence="3">The sequence shown here is derived from an EMBL/GenBank/DDBJ whole genome shotgun (WGS) entry which is preliminary data.</text>
</comment>
<dbReference type="PANTHER" id="PTHR47396:SF1">
    <property type="entry name" value="ATP-DEPENDENT HELICASE IRC3-RELATED"/>
    <property type="match status" value="1"/>
</dbReference>
<dbReference type="RefSeq" id="WP_344853650.1">
    <property type="nucleotide sequence ID" value="NZ_BAABBY010000015.1"/>
</dbReference>
<dbReference type="Pfam" id="PF00271">
    <property type="entry name" value="Helicase_C"/>
    <property type="match status" value="1"/>
</dbReference>
<dbReference type="InterPro" id="IPR014001">
    <property type="entry name" value="Helicase_ATP-bd"/>
</dbReference>
<keyword evidence="4" id="KW-1185">Reference proteome</keyword>
<dbReference type="SMART" id="SM00490">
    <property type="entry name" value="HELICc"/>
    <property type="match status" value="1"/>
</dbReference>
<dbReference type="EMBL" id="BAABBY010000015">
    <property type="protein sequence ID" value="GAA4213075.1"/>
    <property type="molecule type" value="Genomic_DNA"/>
</dbReference>
<protein>
    <recommendedName>
        <fullName evidence="5">Superfamily II DNA or RNA helicase</fullName>
    </recommendedName>
</protein>
<dbReference type="InterPro" id="IPR041025">
    <property type="entry name" value="HNH_repeat"/>
</dbReference>
<dbReference type="PANTHER" id="PTHR47396">
    <property type="entry name" value="TYPE I RESTRICTION ENZYME ECOKI R PROTEIN"/>
    <property type="match status" value="1"/>
</dbReference>
<feature type="domain" description="Helicase C-terminal" evidence="2">
    <location>
        <begin position="377"/>
        <end position="529"/>
    </location>
</feature>
<dbReference type="Proteomes" id="UP001501772">
    <property type="component" value="Unassembled WGS sequence"/>
</dbReference>
<gene>
    <name evidence="3" type="ORF">GCM10022289_44740</name>
</gene>
<dbReference type="InterPro" id="IPR001650">
    <property type="entry name" value="Helicase_C-like"/>
</dbReference>
<dbReference type="CDD" id="cd18799">
    <property type="entry name" value="SF2_C_EcoAI-like"/>
    <property type="match status" value="1"/>
</dbReference>